<feature type="transmembrane region" description="Helical" evidence="7">
    <location>
        <begin position="252"/>
        <end position="271"/>
    </location>
</feature>
<organism evidence="9 10">
    <name type="scientific">Dactylonectria macrodidyma</name>
    <dbReference type="NCBI Taxonomy" id="307937"/>
    <lineage>
        <taxon>Eukaryota</taxon>
        <taxon>Fungi</taxon>
        <taxon>Dikarya</taxon>
        <taxon>Ascomycota</taxon>
        <taxon>Pezizomycotina</taxon>
        <taxon>Sordariomycetes</taxon>
        <taxon>Hypocreomycetidae</taxon>
        <taxon>Hypocreales</taxon>
        <taxon>Nectriaceae</taxon>
        <taxon>Dactylonectria</taxon>
    </lineage>
</organism>
<feature type="transmembrane region" description="Helical" evidence="7">
    <location>
        <begin position="91"/>
        <end position="112"/>
    </location>
</feature>
<dbReference type="Gene3D" id="1.20.1250.20">
    <property type="entry name" value="MFS general substrate transporter like domains"/>
    <property type="match status" value="1"/>
</dbReference>
<dbReference type="PANTHER" id="PTHR23501">
    <property type="entry name" value="MAJOR FACILITATOR SUPERFAMILY"/>
    <property type="match status" value="1"/>
</dbReference>
<evidence type="ECO:0000256" key="1">
    <source>
        <dbReference type="ARBA" id="ARBA00004141"/>
    </source>
</evidence>
<feature type="compositionally biased region" description="Basic and acidic residues" evidence="6">
    <location>
        <begin position="30"/>
        <end position="39"/>
    </location>
</feature>
<evidence type="ECO:0000259" key="8">
    <source>
        <dbReference type="PROSITE" id="PS50850"/>
    </source>
</evidence>
<feature type="region of interest" description="Disordered" evidence="6">
    <location>
        <begin position="1"/>
        <end position="45"/>
    </location>
</feature>
<comment type="subcellular location">
    <subcellularLocation>
        <location evidence="1">Membrane</location>
        <topology evidence="1">Multi-pass membrane protein</topology>
    </subcellularLocation>
</comment>
<dbReference type="PROSITE" id="PS00216">
    <property type="entry name" value="SUGAR_TRANSPORT_1"/>
    <property type="match status" value="1"/>
</dbReference>
<keyword evidence="4 7" id="KW-0472">Membrane</keyword>
<dbReference type="InterPro" id="IPR036259">
    <property type="entry name" value="MFS_trans_sf"/>
</dbReference>
<dbReference type="CDD" id="cd06179">
    <property type="entry name" value="MFS_TRI12_like"/>
    <property type="match status" value="1"/>
</dbReference>
<feature type="domain" description="Major facilitator superfamily (MFS) profile" evidence="8">
    <location>
        <begin position="51"/>
        <end position="564"/>
    </location>
</feature>
<dbReference type="Pfam" id="PF07690">
    <property type="entry name" value="MFS_1"/>
    <property type="match status" value="1"/>
</dbReference>
<dbReference type="PANTHER" id="PTHR23501:SF195">
    <property type="entry name" value="PEP5"/>
    <property type="match status" value="1"/>
</dbReference>
<evidence type="ECO:0000256" key="7">
    <source>
        <dbReference type="SAM" id="Phobius"/>
    </source>
</evidence>
<feature type="transmembrane region" description="Helical" evidence="7">
    <location>
        <begin position="362"/>
        <end position="381"/>
    </location>
</feature>
<dbReference type="GO" id="GO:0005886">
    <property type="term" value="C:plasma membrane"/>
    <property type="evidence" value="ECO:0007669"/>
    <property type="project" value="TreeGrafter"/>
</dbReference>
<dbReference type="EMBL" id="JAGMUV010000004">
    <property type="protein sequence ID" value="KAH7161254.1"/>
    <property type="molecule type" value="Genomic_DNA"/>
</dbReference>
<dbReference type="SUPFAM" id="SSF103473">
    <property type="entry name" value="MFS general substrate transporter"/>
    <property type="match status" value="1"/>
</dbReference>
<dbReference type="InterPro" id="IPR020846">
    <property type="entry name" value="MFS_dom"/>
</dbReference>
<dbReference type="AlphaFoldDB" id="A0A9P9FGI1"/>
<dbReference type="PROSITE" id="PS50850">
    <property type="entry name" value="MFS"/>
    <property type="match status" value="1"/>
</dbReference>
<comment type="caution">
    <text evidence="9">The sequence shown here is derived from an EMBL/GenBank/DDBJ whole genome shotgun (WGS) entry which is preliminary data.</text>
</comment>
<keyword evidence="2 7" id="KW-0812">Transmembrane</keyword>
<reference evidence="9" key="1">
    <citation type="journal article" date="2021" name="Nat. Commun.">
        <title>Genetic determinants of endophytism in the Arabidopsis root mycobiome.</title>
        <authorList>
            <person name="Mesny F."/>
            <person name="Miyauchi S."/>
            <person name="Thiergart T."/>
            <person name="Pickel B."/>
            <person name="Atanasova L."/>
            <person name="Karlsson M."/>
            <person name="Huettel B."/>
            <person name="Barry K.W."/>
            <person name="Haridas S."/>
            <person name="Chen C."/>
            <person name="Bauer D."/>
            <person name="Andreopoulos W."/>
            <person name="Pangilinan J."/>
            <person name="LaButti K."/>
            <person name="Riley R."/>
            <person name="Lipzen A."/>
            <person name="Clum A."/>
            <person name="Drula E."/>
            <person name="Henrissat B."/>
            <person name="Kohler A."/>
            <person name="Grigoriev I.V."/>
            <person name="Martin F.M."/>
            <person name="Hacquard S."/>
        </authorList>
    </citation>
    <scope>NUCLEOTIDE SEQUENCE</scope>
    <source>
        <strain evidence="9">MPI-CAGE-AT-0147</strain>
    </source>
</reference>
<gene>
    <name evidence="9" type="ORF">EDB81DRAFT_924669</name>
</gene>
<evidence type="ECO:0000256" key="2">
    <source>
        <dbReference type="ARBA" id="ARBA00022692"/>
    </source>
</evidence>
<evidence type="ECO:0000256" key="5">
    <source>
        <dbReference type="ARBA" id="ARBA00023180"/>
    </source>
</evidence>
<evidence type="ECO:0000313" key="9">
    <source>
        <dbReference type="EMBL" id="KAH7161254.1"/>
    </source>
</evidence>
<feature type="transmembrane region" description="Helical" evidence="7">
    <location>
        <begin position="419"/>
        <end position="439"/>
    </location>
</feature>
<proteinExistence type="predicted"/>
<dbReference type="GO" id="GO:0022857">
    <property type="term" value="F:transmembrane transporter activity"/>
    <property type="evidence" value="ECO:0007669"/>
    <property type="project" value="InterPro"/>
</dbReference>
<protein>
    <submittedName>
        <fullName evidence="9">Major facilitator superfamily domain-containing protein</fullName>
    </submittedName>
</protein>
<dbReference type="InterPro" id="IPR005829">
    <property type="entry name" value="Sugar_transporter_CS"/>
</dbReference>
<evidence type="ECO:0000256" key="3">
    <source>
        <dbReference type="ARBA" id="ARBA00022989"/>
    </source>
</evidence>
<dbReference type="InterPro" id="IPR011701">
    <property type="entry name" value="MFS"/>
</dbReference>
<dbReference type="Proteomes" id="UP000738349">
    <property type="component" value="Unassembled WGS sequence"/>
</dbReference>
<name>A0A9P9FGI1_9HYPO</name>
<keyword evidence="5" id="KW-0325">Glycoprotein</keyword>
<sequence>MSKSIVHEEKVSLGAVTPPDNDQIPITGADRGRDGHGEEGQSEPQPQIHARTFMALFAICLIYFSQTFALVGTGAQGQTIAAYLDQPADAIWLTASIAIPSVVLGPVVAQSADYWGRRWFLVISSILGAVGCAVASRADSFAMFIAGMVVTGINFGVLPLLHAVPSEILPRRWRAPAQAAVMIANSFGLVVGLILGGLFNRNGHSDGFRNYYYIATGMFAIGGIICFFAYQPPPTALQASLNLRQKLAQLDWVGYFLLASGLVLFCMGLAWSQNPYEWSDPHTSAPFAIGLALAIALVVYETRFKADGMFHHGLFLGKDWNFAISLGAVFCEGLAFFAATVYFPFQVAILYEEDPLLVGVRFSIAFIATIPASILTGLYCTIAKKVRWIAVLSFLIFVAFFACMATTDEAMDANTWGYPVLLGSALGMTLITLVTVAQLSTPRELISIASGLMISMRSLGGTVGIAIYNAVFRNALNQLTGDIADAVTEAGLPRESAGQFVDNMLRHNQTGLVRVPGVTPTIIESGLHVFQATHVKGFQHVWITAASFVALSTIATVFLTDPSSEFNNAIDAPVENDENIYHHRP</sequence>
<keyword evidence="10" id="KW-1185">Reference proteome</keyword>
<feature type="transmembrane region" description="Helical" evidence="7">
    <location>
        <begin position="320"/>
        <end position="342"/>
    </location>
</feature>
<feature type="transmembrane region" description="Helical" evidence="7">
    <location>
        <begin position="283"/>
        <end position="300"/>
    </location>
</feature>
<keyword evidence="3 7" id="KW-1133">Transmembrane helix</keyword>
<feature type="transmembrane region" description="Helical" evidence="7">
    <location>
        <begin position="388"/>
        <end position="407"/>
    </location>
</feature>
<feature type="transmembrane region" description="Helical" evidence="7">
    <location>
        <begin position="540"/>
        <end position="559"/>
    </location>
</feature>
<feature type="transmembrane region" description="Helical" evidence="7">
    <location>
        <begin position="142"/>
        <end position="164"/>
    </location>
</feature>
<dbReference type="InterPro" id="IPR053791">
    <property type="entry name" value="MFS_Tri12-like"/>
</dbReference>
<accession>A0A9P9FGI1</accession>
<feature type="transmembrane region" description="Helical" evidence="7">
    <location>
        <begin position="211"/>
        <end position="231"/>
    </location>
</feature>
<feature type="transmembrane region" description="Helical" evidence="7">
    <location>
        <begin position="451"/>
        <end position="471"/>
    </location>
</feature>
<evidence type="ECO:0000256" key="6">
    <source>
        <dbReference type="SAM" id="MobiDB-lite"/>
    </source>
</evidence>
<evidence type="ECO:0000256" key="4">
    <source>
        <dbReference type="ARBA" id="ARBA00023136"/>
    </source>
</evidence>
<feature type="transmembrane region" description="Helical" evidence="7">
    <location>
        <begin position="176"/>
        <end position="199"/>
    </location>
</feature>
<feature type="transmembrane region" description="Helical" evidence="7">
    <location>
        <begin position="53"/>
        <end position="71"/>
    </location>
</feature>
<dbReference type="OrthoDB" id="2587356at2759"/>
<evidence type="ECO:0000313" key="10">
    <source>
        <dbReference type="Proteomes" id="UP000738349"/>
    </source>
</evidence>
<feature type="transmembrane region" description="Helical" evidence="7">
    <location>
        <begin position="119"/>
        <end position="136"/>
    </location>
</feature>
<feature type="compositionally biased region" description="Basic and acidic residues" evidence="6">
    <location>
        <begin position="1"/>
        <end position="11"/>
    </location>
</feature>